<gene>
    <name evidence="5" type="ORF">EM308_15895</name>
</gene>
<dbReference type="Gene3D" id="3.40.30.10">
    <property type="entry name" value="Glutaredoxin"/>
    <property type="match status" value="1"/>
</dbReference>
<keyword evidence="1 3" id="KW-0732">Signal</keyword>
<proteinExistence type="predicted"/>
<dbReference type="PANTHER" id="PTHR15337:SF11">
    <property type="entry name" value="THIOREDOXIN DOMAIN-CONTAINING PROTEIN"/>
    <property type="match status" value="1"/>
</dbReference>
<dbReference type="PANTHER" id="PTHR15337">
    <property type="entry name" value="ANTERIOR GRADIENT PROTEIN-RELATED"/>
    <property type="match status" value="1"/>
</dbReference>
<evidence type="ECO:0000256" key="3">
    <source>
        <dbReference type="SAM" id="SignalP"/>
    </source>
</evidence>
<evidence type="ECO:0000256" key="1">
    <source>
        <dbReference type="ARBA" id="ARBA00022729"/>
    </source>
</evidence>
<organism evidence="5 6">
    <name type="scientific">Flavobacterium gilvum</name>
    <dbReference type="NCBI Taxonomy" id="1492737"/>
    <lineage>
        <taxon>Bacteria</taxon>
        <taxon>Pseudomonadati</taxon>
        <taxon>Bacteroidota</taxon>
        <taxon>Flavobacteriia</taxon>
        <taxon>Flavobacteriales</taxon>
        <taxon>Flavobacteriaceae</taxon>
        <taxon>Flavobacterium</taxon>
    </lineage>
</organism>
<evidence type="ECO:0000313" key="6">
    <source>
        <dbReference type="Proteomes" id="UP000175968"/>
    </source>
</evidence>
<dbReference type="SUPFAM" id="SSF81901">
    <property type="entry name" value="HCP-like"/>
    <property type="match status" value="1"/>
</dbReference>
<dbReference type="InterPro" id="IPR013766">
    <property type="entry name" value="Thioredoxin_domain"/>
</dbReference>
<dbReference type="PROSITE" id="PS00194">
    <property type="entry name" value="THIOREDOXIN_1"/>
    <property type="match status" value="1"/>
</dbReference>
<dbReference type="SUPFAM" id="SSF52833">
    <property type="entry name" value="Thioredoxin-like"/>
    <property type="match status" value="1"/>
</dbReference>
<protein>
    <recommendedName>
        <fullName evidence="4">Thioredoxin domain-containing protein</fullName>
    </recommendedName>
</protein>
<feature type="domain" description="Thioredoxin" evidence="4">
    <location>
        <begin position="20"/>
        <end position="140"/>
    </location>
</feature>
<dbReference type="Proteomes" id="UP000175968">
    <property type="component" value="Chromosome"/>
</dbReference>
<evidence type="ECO:0000259" key="4">
    <source>
        <dbReference type="PROSITE" id="PS51352"/>
    </source>
</evidence>
<feature type="chain" id="PRO_5041997244" description="Thioredoxin domain-containing protein" evidence="3">
    <location>
        <begin position="23"/>
        <end position="396"/>
    </location>
</feature>
<name>A0AAC9I9B1_9FLAO</name>
<dbReference type="AlphaFoldDB" id="A0AAC9I9B1"/>
<reference evidence="5 6" key="1">
    <citation type="submission" date="2016-10" db="EMBL/GenBank/DDBJ databases">
        <title>Flavobacterium gilvum sp. nov., isolated from stream water.</title>
        <authorList>
            <person name="Shin S.-K."/>
            <person name="Cho Y.-J."/>
            <person name="Yi H."/>
        </authorList>
    </citation>
    <scope>NUCLEOTIDE SEQUENCE [LARGE SCALE GENOMIC DNA]</scope>
    <source>
        <strain evidence="5 6">EM1308</strain>
    </source>
</reference>
<dbReference type="PROSITE" id="PS51352">
    <property type="entry name" value="THIOREDOXIN_2"/>
    <property type="match status" value="1"/>
</dbReference>
<dbReference type="KEGG" id="fgl:EM308_15895"/>
<keyword evidence="6" id="KW-1185">Reference proteome</keyword>
<dbReference type="InterPro" id="IPR036249">
    <property type="entry name" value="Thioredoxin-like_sf"/>
</dbReference>
<keyword evidence="2" id="KW-0676">Redox-active center</keyword>
<dbReference type="InterPro" id="IPR017937">
    <property type="entry name" value="Thioredoxin_CS"/>
</dbReference>
<dbReference type="Pfam" id="PF13899">
    <property type="entry name" value="Thioredoxin_7"/>
    <property type="match status" value="1"/>
</dbReference>
<feature type="signal peptide" evidence="3">
    <location>
        <begin position="1"/>
        <end position="22"/>
    </location>
</feature>
<evidence type="ECO:0000256" key="2">
    <source>
        <dbReference type="ARBA" id="ARBA00023284"/>
    </source>
</evidence>
<sequence>MKFAIKYTLIIALLFFVSITKAQKQDINFIENDYKSALEKAKSIKKPIFIMVYATWCPHCNKMKSTVLKDPVVVDFLNTNYINVSINGESETGKDFMKNFNVTSFPTYLYLNENETHLYSTGGEFTSEEFILESKKALNPNTQIPNLEKKFNDDNRSPENCLLYLSAIRKSIEKYKTDDVVAKYLATQPKDQLFTAINWRIIAFGLNKLDTKEFDFVLNHQSDFAKVSSPKRVDAKIVSVVNQTLTHNMENLDSITYDKNRIIAKNINSKKVDSLVFKYDLQMYEACKCWTKYKQTTLESVQKLVWNDYKTINEISKNYVLHVKEKKDLQTTIIWAKKSLELNNSAESNFLLARLYNKIKDKKSATEYARKAKAIITAMGWDTKEIDQFYLELGIK</sequence>
<accession>A0AAC9I9B1</accession>
<dbReference type="InterPro" id="IPR051099">
    <property type="entry name" value="AGR/TXD"/>
</dbReference>
<dbReference type="EMBL" id="CP017479">
    <property type="protein sequence ID" value="AOW10847.1"/>
    <property type="molecule type" value="Genomic_DNA"/>
</dbReference>
<evidence type="ECO:0000313" key="5">
    <source>
        <dbReference type="EMBL" id="AOW10847.1"/>
    </source>
</evidence>
<dbReference type="RefSeq" id="WP_051877608.1">
    <property type="nucleotide sequence ID" value="NZ_CP017479.1"/>
</dbReference>